<proteinExistence type="predicted"/>
<evidence type="ECO:0000313" key="1">
    <source>
        <dbReference type="EMBL" id="KKL79037.1"/>
    </source>
</evidence>
<organism evidence="1">
    <name type="scientific">marine sediment metagenome</name>
    <dbReference type="NCBI Taxonomy" id="412755"/>
    <lineage>
        <taxon>unclassified sequences</taxon>
        <taxon>metagenomes</taxon>
        <taxon>ecological metagenomes</taxon>
    </lineage>
</organism>
<name>A0A0F9HV78_9ZZZZ</name>
<comment type="caution">
    <text evidence="1">The sequence shown here is derived from an EMBL/GenBank/DDBJ whole genome shotgun (WGS) entry which is preliminary data.</text>
</comment>
<dbReference type="EMBL" id="LAZR01023283">
    <property type="protein sequence ID" value="KKL79037.1"/>
    <property type="molecule type" value="Genomic_DNA"/>
</dbReference>
<sequence>MIISKEHKDALVEENKKRLKKAMTDLAAGHISKEEAELIIKPKNTHKRKKAIKSREVK</sequence>
<reference evidence="1" key="1">
    <citation type="journal article" date="2015" name="Nature">
        <title>Complex archaea that bridge the gap between prokaryotes and eukaryotes.</title>
        <authorList>
            <person name="Spang A."/>
            <person name="Saw J.H."/>
            <person name="Jorgensen S.L."/>
            <person name="Zaremba-Niedzwiedzka K."/>
            <person name="Martijn J."/>
            <person name="Lind A.E."/>
            <person name="van Eijk R."/>
            <person name="Schleper C."/>
            <person name="Guy L."/>
            <person name="Ettema T.J."/>
        </authorList>
    </citation>
    <scope>NUCLEOTIDE SEQUENCE</scope>
</reference>
<dbReference type="AlphaFoldDB" id="A0A0F9HV78"/>
<protein>
    <submittedName>
        <fullName evidence="1">Uncharacterized protein</fullName>
    </submittedName>
</protein>
<accession>A0A0F9HV78</accession>
<gene>
    <name evidence="1" type="ORF">LCGC14_2018820</name>
</gene>